<feature type="domain" description="VOC" evidence="1">
    <location>
        <begin position="5"/>
        <end position="123"/>
    </location>
</feature>
<dbReference type="AlphaFoldDB" id="A0A1I0YVR7"/>
<protein>
    <recommendedName>
        <fullName evidence="1">VOC domain-containing protein</fullName>
    </recommendedName>
</protein>
<keyword evidence="3" id="KW-1185">Reference proteome</keyword>
<dbReference type="RefSeq" id="WP_092066927.1">
    <property type="nucleotide sequence ID" value="NZ_FOJU01000008.1"/>
</dbReference>
<evidence type="ECO:0000313" key="3">
    <source>
        <dbReference type="Proteomes" id="UP000198796"/>
    </source>
</evidence>
<dbReference type="InterPro" id="IPR037523">
    <property type="entry name" value="VOC_core"/>
</dbReference>
<evidence type="ECO:0000259" key="1">
    <source>
        <dbReference type="PROSITE" id="PS51819"/>
    </source>
</evidence>
<sequence>MQVRRLDHVNIQTTQLETMVIWYNDIIGLRTGPRPDFPFPGAWLYAEDYAVIHLVGHDGDPAVGSEEKLKLEHFALSATGRAEFEARLRDEAIPHQRFVLDEIGIVQFHVRDPDGNHIHIDFALQE</sequence>
<gene>
    <name evidence="2" type="ORF">SAMN05421688_3415</name>
</gene>
<evidence type="ECO:0000313" key="2">
    <source>
        <dbReference type="EMBL" id="SFB17351.1"/>
    </source>
</evidence>
<dbReference type="Proteomes" id="UP000198796">
    <property type="component" value="Unassembled WGS sequence"/>
</dbReference>
<dbReference type="OrthoDB" id="5243302at2"/>
<dbReference type="PANTHER" id="PTHR46142">
    <property type="match status" value="1"/>
</dbReference>
<dbReference type="SUPFAM" id="SSF54593">
    <property type="entry name" value="Glyoxalase/Bleomycin resistance protein/Dihydroxybiphenyl dioxygenase"/>
    <property type="match status" value="1"/>
</dbReference>
<dbReference type="PROSITE" id="PS51819">
    <property type="entry name" value="VOC"/>
    <property type="match status" value="1"/>
</dbReference>
<accession>A0A1I0YVR7</accession>
<dbReference type="PANTHER" id="PTHR46142:SF3">
    <property type="entry name" value="F18B13.24 PROTEIN"/>
    <property type="match status" value="1"/>
</dbReference>
<dbReference type="Gene3D" id="3.10.180.10">
    <property type="entry name" value="2,3-Dihydroxybiphenyl 1,2-Dioxygenase, domain 1"/>
    <property type="match status" value="1"/>
</dbReference>
<dbReference type="InterPro" id="IPR029068">
    <property type="entry name" value="Glyas_Bleomycin-R_OHBP_Dase"/>
</dbReference>
<dbReference type="STRING" id="871651.SAMN05421688_3415"/>
<dbReference type="EMBL" id="FOJU01000008">
    <property type="protein sequence ID" value="SFB17351.1"/>
    <property type="molecule type" value="Genomic_DNA"/>
</dbReference>
<proteinExistence type="predicted"/>
<organism evidence="2 3">
    <name type="scientific">Poseidonocella pacifica</name>
    <dbReference type="NCBI Taxonomy" id="871651"/>
    <lineage>
        <taxon>Bacteria</taxon>
        <taxon>Pseudomonadati</taxon>
        <taxon>Pseudomonadota</taxon>
        <taxon>Alphaproteobacteria</taxon>
        <taxon>Rhodobacterales</taxon>
        <taxon>Roseobacteraceae</taxon>
        <taxon>Poseidonocella</taxon>
    </lineage>
</organism>
<name>A0A1I0YVR7_9RHOB</name>
<reference evidence="2 3" key="1">
    <citation type="submission" date="2016-10" db="EMBL/GenBank/DDBJ databases">
        <authorList>
            <person name="de Groot N.N."/>
        </authorList>
    </citation>
    <scope>NUCLEOTIDE SEQUENCE [LARGE SCALE GENOMIC DNA]</scope>
    <source>
        <strain evidence="2 3">DSM 29316</strain>
    </source>
</reference>